<organism evidence="2 3">
    <name type="scientific">Pseudopithomyces chartarum</name>
    <dbReference type="NCBI Taxonomy" id="1892770"/>
    <lineage>
        <taxon>Eukaryota</taxon>
        <taxon>Fungi</taxon>
        <taxon>Dikarya</taxon>
        <taxon>Ascomycota</taxon>
        <taxon>Pezizomycotina</taxon>
        <taxon>Dothideomycetes</taxon>
        <taxon>Pleosporomycetidae</taxon>
        <taxon>Pleosporales</taxon>
        <taxon>Massarineae</taxon>
        <taxon>Didymosphaeriaceae</taxon>
        <taxon>Pseudopithomyces</taxon>
    </lineage>
</organism>
<gene>
    <name evidence="2" type="ORF">GRF29_28g2812229</name>
</gene>
<evidence type="ECO:0000256" key="1">
    <source>
        <dbReference type="SAM" id="SignalP"/>
    </source>
</evidence>
<dbReference type="EMBL" id="WVTA01000004">
    <property type="protein sequence ID" value="KAK3214363.1"/>
    <property type="molecule type" value="Genomic_DNA"/>
</dbReference>
<keyword evidence="1" id="KW-0732">Signal</keyword>
<dbReference type="Proteomes" id="UP001280581">
    <property type="component" value="Unassembled WGS sequence"/>
</dbReference>
<name>A0AAN6M255_9PLEO</name>
<evidence type="ECO:0000313" key="2">
    <source>
        <dbReference type="EMBL" id="KAK3214363.1"/>
    </source>
</evidence>
<dbReference type="AlphaFoldDB" id="A0AAN6M255"/>
<proteinExistence type="predicted"/>
<evidence type="ECO:0000313" key="3">
    <source>
        <dbReference type="Proteomes" id="UP001280581"/>
    </source>
</evidence>
<feature type="signal peptide" evidence="1">
    <location>
        <begin position="1"/>
        <end position="20"/>
    </location>
</feature>
<protein>
    <submittedName>
        <fullName evidence="2">Uncharacterized protein</fullName>
    </submittedName>
</protein>
<comment type="caution">
    <text evidence="2">The sequence shown here is derived from an EMBL/GenBank/DDBJ whole genome shotgun (WGS) entry which is preliminary data.</text>
</comment>
<keyword evidence="3" id="KW-1185">Reference proteome</keyword>
<sequence>MTLLTYILTLISYLSTHVFASPPEVYHNHAVWYIGNTTNPSAPNSPNVANGLTTIVNRCPYPIYIWEAHEAYQDLHPALIPARAQKSYPIKSTYPIPQHDPCIDNCGVTYKISRTASLVGGPGGNQIQFEYSTRGAILYHDISFVDCAVVTGWQEGDAKMCPGWELAVGIEGVSGGKCKNLECGVREMCIHDAQGAYYIDDPTLKWGLGAPIGTCPGYKTGTEVKFVMCASAAPIQKEES</sequence>
<feature type="chain" id="PRO_5042921755" evidence="1">
    <location>
        <begin position="21"/>
        <end position="240"/>
    </location>
</feature>
<accession>A0AAN6M255</accession>
<reference evidence="2 3" key="1">
    <citation type="submission" date="2021-02" db="EMBL/GenBank/DDBJ databases">
        <title>Genome assembly of Pseudopithomyces chartarum.</title>
        <authorList>
            <person name="Jauregui R."/>
            <person name="Singh J."/>
            <person name="Voisey C."/>
        </authorList>
    </citation>
    <scope>NUCLEOTIDE SEQUENCE [LARGE SCALE GENOMIC DNA]</scope>
    <source>
        <strain evidence="2 3">AGR01</strain>
    </source>
</reference>